<dbReference type="EMBL" id="LFJJ01000009">
    <property type="protein sequence ID" value="KND61926.1"/>
    <property type="molecule type" value="Genomic_DNA"/>
</dbReference>
<proteinExistence type="predicted"/>
<dbReference type="Gene3D" id="1.10.10.10">
    <property type="entry name" value="Winged helix-like DNA-binding domain superfamily/Winged helix DNA-binding domain"/>
    <property type="match status" value="1"/>
</dbReference>
<dbReference type="SUPFAM" id="SSF46785">
    <property type="entry name" value="Winged helix' DNA-binding domain"/>
    <property type="match status" value="1"/>
</dbReference>
<dbReference type="GO" id="GO:0006950">
    <property type="term" value="P:response to stress"/>
    <property type="evidence" value="ECO:0007669"/>
    <property type="project" value="TreeGrafter"/>
</dbReference>
<comment type="caution">
    <text evidence="5">The sequence shown here is derived from an EMBL/GenBank/DDBJ whole genome shotgun (WGS) entry which is preliminary data.</text>
</comment>
<dbReference type="PROSITE" id="PS01117">
    <property type="entry name" value="HTH_MARR_1"/>
    <property type="match status" value="1"/>
</dbReference>
<keyword evidence="2" id="KW-0238">DNA-binding</keyword>
<dbReference type="SMART" id="SM00347">
    <property type="entry name" value="HTH_MARR"/>
    <property type="match status" value="1"/>
</dbReference>
<dbReference type="PANTHER" id="PTHR33164">
    <property type="entry name" value="TRANSCRIPTIONAL REGULATOR, MARR FAMILY"/>
    <property type="match status" value="1"/>
</dbReference>
<evidence type="ECO:0000259" key="4">
    <source>
        <dbReference type="PROSITE" id="PS50995"/>
    </source>
</evidence>
<keyword evidence="6" id="KW-1185">Reference proteome</keyword>
<organism evidence="5 6">
    <name type="scientific">Candidatus Burkholderia verschuerenii</name>
    <dbReference type="NCBI Taxonomy" id="242163"/>
    <lineage>
        <taxon>Bacteria</taxon>
        <taxon>Pseudomonadati</taxon>
        <taxon>Pseudomonadota</taxon>
        <taxon>Betaproteobacteria</taxon>
        <taxon>Burkholderiales</taxon>
        <taxon>Burkholderiaceae</taxon>
        <taxon>Burkholderia</taxon>
    </lineage>
</organism>
<dbReference type="PROSITE" id="PS50995">
    <property type="entry name" value="HTH_MARR_2"/>
    <property type="match status" value="1"/>
</dbReference>
<evidence type="ECO:0000313" key="5">
    <source>
        <dbReference type="EMBL" id="KND61926.1"/>
    </source>
</evidence>
<dbReference type="InterPro" id="IPR023187">
    <property type="entry name" value="Tscrpt_reg_MarR-type_CS"/>
</dbReference>
<keyword evidence="1" id="KW-0805">Transcription regulation</keyword>
<dbReference type="PANTHER" id="PTHR33164:SF105">
    <property type="entry name" value="TRANSCRIPTIONAL REPRESSOR PROTEIN-RELATED"/>
    <property type="match status" value="1"/>
</dbReference>
<dbReference type="PATRIC" id="fig|242163.4.peg.6795"/>
<dbReference type="GO" id="GO:0003700">
    <property type="term" value="F:DNA-binding transcription factor activity"/>
    <property type="evidence" value="ECO:0007669"/>
    <property type="project" value="InterPro"/>
</dbReference>
<dbReference type="InterPro" id="IPR039422">
    <property type="entry name" value="MarR/SlyA-like"/>
</dbReference>
<dbReference type="GO" id="GO:0003677">
    <property type="term" value="F:DNA binding"/>
    <property type="evidence" value="ECO:0007669"/>
    <property type="project" value="UniProtKB-KW"/>
</dbReference>
<dbReference type="AlphaFoldDB" id="A0A0L0MHY8"/>
<accession>A0A0L0MHY8</accession>
<dbReference type="InterPro" id="IPR000835">
    <property type="entry name" value="HTH_MarR-typ"/>
</dbReference>
<dbReference type="InterPro" id="IPR036388">
    <property type="entry name" value="WH-like_DNA-bd_sf"/>
</dbReference>
<evidence type="ECO:0000256" key="3">
    <source>
        <dbReference type="ARBA" id="ARBA00023163"/>
    </source>
</evidence>
<gene>
    <name evidence="5" type="ORF">BVER_01525c</name>
</gene>
<evidence type="ECO:0000256" key="1">
    <source>
        <dbReference type="ARBA" id="ARBA00023015"/>
    </source>
</evidence>
<dbReference type="InterPro" id="IPR036390">
    <property type="entry name" value="WH_DNA-bd_sf"/>
</dbReference>
<keyword evidence="3" id="KW-0804">Transcription</keyword>
<evidence type="ECO:0000313" key="6">
    <source>
        <dbReference type="Proteomes" id="UP000036959"/>
    </source>
</evidence>
<dbReference type="Proteomes" id="UP000036959">
    <property type="component" value="Unassembled WGS sequence"/>
</dbReference>
<sequence length="150" mass="16846">MTTRHISTSACSYGALRRAMRGVGQLYDQALAPTGINAAQYNLLRSIEKLKAATQSELAADLVMNLSALGHTLKPLVRDGWVLLDKDPDDGRRRLVTLTAEGRVKLREAQQRWRPTQKRFEAVLGTEETRRLLTLLDHLASTDFSEIFLK</sequence>
<feature type="domain" description="HTH marR-type" evidence="4">
    <location>
        <begin position="9"/>
        <end position="141"/>
    </location>
</feature>
<name>A0A0L0MHY8_9BURK</name>
<evidence type="ECO:0000256" key="2">
    <source>
        <dbReference type="ARBA" id="ARBA00023125"/>
    </source>
</evidence>
<dbReference type="RefSeq" id="WP_232316367.1">
    <property type="nucleotide sequence ID" value="NZ_LFJJ01000009.1"/>
</dbReference>
<protein>
    <submittedName>
        <fullName evidence="5">Transcriptional regulator, MarR family</fullName>
    </submittedName>
</protein>
<reference evidence="6" key="1">
    <citation type="submission" date="2015-06" db="EMBL/GenBank/DDBJ databases">
        <title>Comparative genomics of Burkholderia leaf nodule symbionts.</title>
        <authorList>
            <person name="Carlier A."/>
            <person name="Eberl L."/>
            <person name="Pinto-Carbo M."/>
        </authorList>
    </citation>
    <scope>NUCLEOTIDE SEQUENCE [LARGE SCALE GENOMIC DNA]</scope>
    <source>
        <strain evidence="6">UZHbot4</strain>
    </source>
</reference>
<dbReference type="Pfam" id="PF01047">
    <property type="entry name" value="MarR"/>
    <property type="match status" value="1"/>
</dbReference>